<organism evidence="5 6">
    <name type="scientific">Gossypium stocksii</name>
    <dbReference type="NCBI Taxonomy" id="47602"/>
    <lineage>
        <taxon>Eukaryota</taxon>
        <taxon>Viridiplantae</taxon>
        <taxon>Streptophyta</taxon>
        <taxon>Embryophyta</taxon>
        <taxon>Tracheophyta</taxon>
        <taxon>Spermatophyta</taxon>
        <taxon>Magnoliopsida</taxon>
        <taxon>eudicotyledons</taxon>
        <taxon>Gunneridae</taxon>
        <taxon>Pentapetalae</taxon>
        <taxon>rosids</taxon>
        <taxon>malvids</taxon>
        <taxon>Malvales</taxon>
        <taxon>Malvaceae</taxon>
        <taxon>Malvoideae</taxon>
        <taxon>Gossypium</taxon>
    </lineage>
</organism>
<dbReference type="Proteomes" id="UP000828251">
    <property type="component" value="Unassembled WGS sequence"/>
</dbReference>
<evidence type="ECO:0000313" key="6">
    <source>
        <dbReference type="Proteomes" id="UP000828251"/>
    </source>
</evidence>
<comment type="caution">
    <text evidence="5">The sequence shown here is derived from an EMBL/GenBank/DDBJ whole genome shotgun (WGS) entry which is preliminary data.</text>
</comment>
<gene>
    <name evidence="5" type="ORF">J1N35_012430</name>
</gene>
<evidence type="ECO:0000313" key="5">
    <source>
        <dbReference type="EMBL" id="KAH1108662.1"/>
    </source>
</evidence>
<dbReference type="AlphaFoldDB" id="A0A9D3W5F6"/>
<dbReference type="Pfam" id="PF09598">
    <property type="entry name" value="Stm1_N"/>
    <property type="match status" value="1"/>
</dbReference>
<evidence type="ECO:0000256" key="2">
    <source>
        <dbReference type="ARBA" id="ARBA00022490"/>
    </source>
</evidence>
<reference evidence="5 6" key="1">
    <citation type="journal article" date="2021" name="Plant Biotechnol. J.">
        <title>Multi-omics assisted identification of the key and species-specific regulatory components of drought-tolerant mechanisms in Gossypium stocksii.</title>
        <authorList>
            <person name="Yu D."/>
            <person name="Ke L."/>
            <person name="Zhang D."/>
            <person name="Wu Y."/>
            <person name="Sun Y."/>
            <person name="Mei J."/>
            <person name="Sun J."/>
            <person name="Sun Y."/>
        </authorList>
    </citation>
    <scope>NUCLEOTIDE SEQUENCE [LARGE SCALE GENOMIC DNA]</scope>
    <source>
        <strain evidence="6">cv. E1</strain>
        <tissue evidence="5">Leaf</tissue>
    </source>
</reference>
<evidence type="ECO:0000256" key="1">
    <source>
        <dbReference type="ARBA" id="ARBA00004496"/>
    </source>
</evidence>
<comment type="subcellular location">
    <subcellularLocation>
        <location evidence="1">Cytoplasm</location>
    </subcellularLocation>
</comment>
<dbReference type="InterPro" id="IPR019084">
    <property type="entry name" value="STM1-like_N"/>
</dbReference>
<feature type="domain" description="STM1-like N-terminal" evidence="4">
    <location>
        <begin position="1"/>
        <end position="62"/>
    </location>
</feature>
<protein>
    <recommendedName>
        <fullName evidence="4">STM1-like N-terminal domain-containing protein</fullName>
    </recommendedName>
</protein>
<sequence length="103" mass="10886">MSSSNPFDLLGDDDTGELSLLIAAHKKASATAPSGVPKKGQAQSQTKPQAKLPSKPLPPAQAGKLPLKKEVTVPALLLQCCSRRISIILYAKIEYFLCVGSLV</sequence>
<evidence type="ECO:0000256" key="3">
    <source>
        <dbReference type="SAM" id="MobiDB-lite"/>
    </source>
</evidence>
<proteinExistence type="predicted"/>
<evidence type="ECO:0000259" key="4">
    <source>
        <dbReference type="Pfam" id="PF09598"/>
    </source>
</evidence>
<feature type="region of interest" description="Disordered" evidence="3">
    <location>
        <begin position="29"/>
        <end position="63"/>
    </location>
</feature>
<dbReference type="GO" id="GO:0005737">
    <property type="term" value="C:cytoplasm"/>
    <property type="evidence" value="ECO:0007669"/>
    <property type="project" value="UniProtKB-SubCell"/>
</dbReference>
<keyword evidence="2" id="KW-0963">Cytoplasm</keyword>
<accession>A0A9D3W5F6</accession>
<name>A0A9D3W5F6_9ROSI</name>
<dbReference type="EMBL" id="JAIQCV010000004">
    <property type="protein sequence ID" value="KAH1108662.1"/>
    <property type="molecule type" value="Genomic_DNA"/>
</dbReference>
<keyword evidence="6" id="KW-1185">Reference proteome</keyword>